<dbReference type="SUPFAM" id="SSF81336">
    <property type="entry name" value="F1F0 ATP synthase subunit A"/>
    <property type="match status" value="1"/>
</dbReference>
<evidence type="ECO:0000313" key="13">
    <source>
        <dbReference type="EMBL" id="AAT64935.1"/>
    </source>
</evidence>
<keyword evidence="6" id="KW-0375">Hydrogen ion transport</keyword>
<keyword evidence="4" id="KW-0138">CF(0)</keyword>
<feature type="transmembrane region" description="Helical" evidence="12">
    <location>
        <begin position="163"/>
        <end position="184"/>
    </location>
</feature>
<dbReference type="CDD" id="cd00310">
    <property type="entry name" value="ATP-synt_Fo_a_6"/>
    <property type="match status" value="1"/>
</dbReference>
<keyword evidence="3" id="KW-0813">Transport</keyword>
<evidence type="ECO:0000256" key="8">
    <source>
        <dbReference type="ARBA" id="ARBA00023065"/>
    </source>
</evidence>
<organism evidence="13">
    <name type="scientific">Leptorhynchoides thecatus</name>
    <name type="common">Thorny-headed worm</name>
    <name type="synonym">Echinorhynchus thecatus</name>
    <dbReference type="NCBI Taxonomy" id="60532"/>
    <lineage>
        <taxon>Eukaryota</taxon>
        <taxon>Metazoa</taxon>
        <taxon>Spiralia</taxon>
        <taxon>Lophotrochozoa</taxon>
        <taxon>Acanthocephala</taxon>
        <taxon>Palaeacanthocephala</taxon>
        <taxon>Echinorhynchida</taxon>
        <taxon>Rhadinorhynchidae</taxon>
        <taxon>Leptorhynchoides</taxon>
    </lineage>
</organism>
<keyword evidence="9 12" id="KW-0472">Membrane</keyword>
<dbReference type="RefSeq" id="YP_214838.1">
    <property type="nucleotide sequence ID" value="NC_006892.1"/>
</dbReference>
<comment type="subcellular location">
    <subcellularLocation>
        <location evidence="1">Membrane</location>
        <topology evidence="1">Multi-pass membrane protein</topology>
    </subcellularLocation>
    <subcellularLocation>
        <location evidence="11">Mitochondrion inner membrane</location>
        <topology evidence="11">Multi-pass membrane protein</topology>
    </subcellularLocation>
</comment>
<comment type="similarity">
    <text evidence="2">Belongs to the ATPase A chain family.</text>
</comment>
<keyword evidence="13" id="KW-0496">Mitochondrion</keyword>
<dbReference type="GO" id="GO:0005743">
    <property type="term" value="C:mitochondrial inner membrane"/>
    <property type="evidence" value="ECO:0007669"/>
    <property type="project" value="UniProtKB-SubCell"/>
</dbReference>
<dbReference type="GO" id="GO:0045259">
    <property type="term" value="C:proton-transporting ATP synthase complex"/>
    <property type="evidence" value="ECO:0007669"/>
    <property type="project" value="UniProtKB-KW"/>
</dbReference>
<keyword evidence="10" id="KW-0066">ATP synthesis</keyword>
<evidence type="ECO:0000256" key="5">
    <source>
        <dbReference type="ARBA" id="ARBA00022692"/>
    </source>
</evidence>
<protein>
    <recommendedName>
        <fullName evidence="11">ATP synthase subunit a</fullName>
    </recommendedName>
</protein>
<gene>
    <name evidence="13" type="primary">atp6</name>
</gene>
<dbReference type="EMBL" id="AY562383">
    <property type="protein sequence ID" value="AAT64935.1"/>
    <property type="molecule type" value="Genomic_DNA"/>
</dbReference>
<keyword evidence="7 12" id="KW-1133">Transmembrane helix</keyword>
<evidence type="ECO:0000256" key="1">
    <source>
        <dbReference type="ARBA" id="ARBA00004141"/>
    </source>
</evidence>
<evidence type="ECO:0000256" key="2">
    <source>
        <dbReference type="ARBA" id="ARBA00006810"/>
    </source>
</evidence>
<feature type="transmembrane region" description="Helical" evidence="12">
    <location>
        <begin position="135"/>
        <end position="157"/>
    </location>
</feature>
<evidence type="ECO:0000256" key="10">
    <source>
        <dbReference type="ARBA" id="ARBA00023310"/>
    </source>
</evidence>
<proteinExistence type="inferred from homology"/>
<keyword evidence="8" id="KW-0406">Ion transport</keyword>
<dbReference type="InterPro" id="IPR000568">
    <property type="entry name" value="ATP_synth_F0_asu"/>
</dbReference>
<dbReference type="GO" id="GO:0015078">
    <property type="term" value="F:proton transmembrane transporter activity"/>
    <property type="evidence" value="ECO:0007669"/>
    <property type="project" value="InterPro"/>
</dbReference>
<feature type="transmembrane region" description="Helical" evidence="12">
    <location>
        <begin position="101"/>
        <end position="123"/>
    </location>
</feature>
<evidence type="ECO:0000256" key="3">
    <source>
        <dbReference type="ARBA" id="ARBA00022448"/>
    </source>
</evidence>
<sequence>MVTFFLIFLVSFLGFSVPMKDTIYKLLSMFDVNHFLNVVVGTILMFLVSFNVLSLVVSQSYSMMYGNVFSFGAGLWAWGLLNTNQLYGVSHYISSFCVKMTPMWLCPFMPMLELVSVLLRPITLSVRLATNITSGHVLITIFLLFSSVCLSSMSLYILIMLLWFLELCISVLQGLIFSMLVGLYQE</sequence>
<dbReference type="PRINTS" id="PR00123">
    <property type="entry name" value="ATPASEA"/>
</dbReference>
<evidence type="ECO:0000256" key="9">
    <source>
        <dbReference type="ARBA" id="ARBA00023136"/>
    </source>
</evidence>
<evidence type="ECO:0000256" key="6">
    <source>
        <dbReference type="ARBA" id="ARBA00022781"/>
    </source>
</evidence>
<dbReference type="GO" id="GO:0015986">
    <property type="term" value="P:proton motive force-driven ATP synthesis"/>
    <property type="evidence" value="ECO:0007669"/>
    <property type="project" value="InterPro"/>
</dbReference>
<evidence type="ECO:0000256" key="7">
    <source>
        <dbReference type="ARBA" id="ARBA00022989"/>
    </source>
</evidence>
<evidence type="ECO:0000256" key="11">
    <source>
        <dbReference type="RuleBase" id="RU004450"/>
    </source>
</evidence>
<accession>Q5DNC2</accession>
<feature type="transmembrane region" description="Helical" evidence="12">
    <location>
        <begin position="35"/>
        <end position="57"/>
    </location>
</feature>
<feature type="transmembrane region" description="Helical" evidence="12">
    <location>
        <begin position="64"/>
        <end position="81"/>
    </location>
</feature>
<dbReference type="GeneID" id="3332211"/>
<geneLocation type="mitochondrion" evidence="13"/>
<name>Q5DNC2_LEPTH</name>
<keyword evidence="5 12" id="KW-0812">Transmembrane</keyword>
<evidence type="ECO:0000256" key="4">
    <source>
        <dbReference type="ARBA" id="ARBA00022547"/>
    </source>
</evidence>
<reference evidence="13" key="1">
    <citation type="journal article" date="2005" name="J. Mol. Evol.">
        <title>First sequenced mitochondrial genome from the phylum Acanthocephala (Leptorhynchoides thecatus) and its phylogenetic position within Metazoa.</title>
        <authorList>
            <person name="Steinauer M.L."/>
            <person name="Nickol B.B."/>
            <person name="Broughton R."/>
            <person name="Orti G."/>
        </authorList>
    </citation>
    <scope>NUCLEOTIDE SEQUENCE</scope>
</reference>
<dbReference type="InterPro" id="IPR035908">
    <property type="entry name" value="F0_ATP_A_sf"/>
</dbReference>
<dbReference type="AlphaFoldDB" id="Q5DNC2"/>
<dbReference type="Pfam" id="PF00119">
    <property type="entry name" value="ATP-synt_A"/>
    <property type="match status" value="1"/>
</dbReference>
<dbReference type="CTD" id="4508"/>
<evidence type="ECO:0000256" key="12">
    <source>
        <dbReference type="SAM" id="Phobius"/>
    </source>
</evidence>
<dbReference type="Gene3D" id="1.20.120.220">
    <property type="entry name" value="ATP synthase, F0 complex, subunit A"/>
    <property type="match status" value="1"/>
</dbReference>